<dbReference type="GO" id="GO:0032259">
    <property type="term" value="P:methylation"/>
    <property type="evidence" value="ECO:0007669"/>
    <property type="project" value="UniProtKB-KW"/>
</dbReference>
<dbReference type="GO" id="GO:0008168">
    <property type="term" value="F:methyltransferase activity"/>
    <property type="evidence" value="ECO:0007669"/>
    <property type="project" value="UniProtKB-KW"/>
</dbReference>
<dbReference type="Gene3D" id="3.40.50.150">
    <property type="entry name" value="Vaccinia Virus protein VP39"/>
    <property type="match status" value="1"/>
</dbReference>
<dbReference type="PANTHER" id="PTHR20974:SF0">
    <property type="entry name" value="UPF0585 PROTEIN CG18661"/>
    <property type="match status" value="1"/>
</dbReference>
<gene>
    <name evidence="1" type="ORF">DKT77_18900</name>
</gene>
<keyword evidence="1" id="KW-0489">Methyltransferase</keyword>
<keyword evidence="2" id="KW-1185">Reference proteome</keyword>
<organism evidence="1 2">
    <name type="scientific">Meridianimarinicoccus roseus</name>
    <dbReference type="NCBI Taxonomy" id="2072018"/>
    <lineage>
        <taxon>Bacteria</taxon>
        <taxon>Pseudomonadati</taxon>
        <taxon>Pseudomonadota</taxon>
        <taxon>Alphaproteobacteria</taxon>
        <taxon>Rhodobacterales</taxon>
        <taxon>Paracoccaceae</taxon>
        <taxon>Meridianimarinicoccus</taxon>
    </lineage>
</organism>
<comment type="caution">
    <text evidence="1">The sequence shown here is derived from an EMBL/GenBank/DDBJ whole genome shotgun (WGS) entry which is preliminary data.</text>
</comment>
<evidence type="ECO:0000313" key="2">
    <source>
        <dbReference type="Proteomes" id="UP000245680"/>
    </source>
</evidence>
<reference evidence="1 2" key="1">
    <citation type="submission" date="2018-05" db="EMBL/GenBank/DDBJ databases">
        <title>Rhodobacteraceae gen. nov., sp. nov. isolated from sea water.</title>
        <authorList>
            <person name="Ren Y."/>
        </authorList>
    </citation>
    <scope>NUCLEOTIDE SEQUENCE [LARGE SCALE GENOMIC DNA]</scope>
    <source>
        <strain evidence="1 2">TG-679</strain>
    </source>
</reference>
<dbReference type="AlphaFoldDB" id="A0A2V2LC12"/>
<dbReference type="EMBL" id="QGKU01000063">
    <property type="protein sequence ID" value="PWR01064.1"/>
    <property type="molecule type" value="Genomic_DNA"/>
</dbReference>
<sequence>MPSFARTDPLADPAATAASVPGLAHAPATARNREPIRQALAGLLPAHPCRVLEVASGSGEHALWMARALPQVTWVPSEATAGGLANIDRWRMLCPELSGRVLPAVLLDASQPPWPGDPVDAVFVANLTHIAPWSATLGLVGGAAARLVAGGLLLIYGPFNECGGYTGDGNARFDADLRRRNPEWGLRDREAVDAVAEGSGFVVEPAQDMPANNRLLVYRHPGRDKKRHR</sequence>
<name>A0A2V2LC12_9RHOB</name>
<dbReference type="OrthoDB" id="5525831at2"/>
<dbReference type="InterPro" id="IPR010342">
    <property type="entry name" value="DUF938"/>
</dbReference>
<protein>
    <submittedName>
        <fullName evidence="1">SAM-dependent methyltransferase</fullName>
    </submittedName>
</protein>
<dbReference type="Proteomes" id="UP000245680">
    <property type="component" value="Unassembled WGS sequence"/>
</dbReference>
<dbReference type="InterPro" id="IPR029063">
    <property type="entry name" value="SAM-dependent_MTases_sf"/>
</dbReference>
<dbReference type="SUPFAM" id="SSF53335">
    <property type="entry name" value="S-adenosyl-L-methionine-dependent methyltransferases"/>
    <property type="match status" value="1"/>
</dbReference>
<proteinExistence type="predicted"/>
<accession>A0A2V2LC12</accession>
<dbReference type="PANTHER" id="PTHR20974">
    <property type="entry name" value="UPF0585 PROTEIN CG18661"/>
    <property type="match status" value="1"/>
</dbReference>
<keyword evidence="1" id="KW-0808">Transferase</keyword>
<dbReference type="Pfam" id="PF06080">
    <property type="entry name" value="DUF938"/>
    <property type="match status" value="1"/>
</dbReference>
<evidence type="ECO:0000313" key="1">
    <source>
        <dbReference type="EMBL" id="PWR01064.1"/>
    </source>
</evidence>